<feature type="signal peptide" evidence="1">
    <location>
        <begin position="1"/>
        <end position="17"/>
    </location>
</feature>
<dbReference type="RefSeq" id="XP_060460245.1">
    <property type="nucleotide sequence ID" value="XM_060604007.1"/>
</dbReference>
<keyword evidence="1" id="KW-0732">Signal</keyword>
<name>A0AA48QZ60_9TREE</name>
<evidence type="ECO:0000313" key="3">
    <source>
        <dbReference type="EMBL" id="BEI94980.1"/>
    </source>
</evidence>
<dbReference type="Pfam" id="PF00652">
    <property type="entry name" value="Ricin_B_lectin"/>
    <property type="match status" value="1"/>
</dbReference>
<dbReference type="GeneID" id="85498850"/>
<accession>A0AA48QZ60</accession>
<dbReference type="Proteomes" id="UP001233271">
    <property type="component" value="Chromosome 7b"/>
</dbReference>
<dbReference type="KEGG" id="ccac:CcaHIS019_0705610"/>
<gene>
    <name evidence="3" type="ORF">CcaverHIS019_0705610</name>
</gene>
<dbReference type="InterPro" id="IPR000772">
    <property type="entry name" value="Ricin_B_lectin"/>
</dbReference>
<dbReference type="Gene3D" id="2.80.10.50">
    <property type="match status" value="1"/>
</dbReference>
<evidence type="ECO:0000313" key="4">
    <source>
        <dbReference type="Proteomes" id="UP001233271"/>
    </source>
</evidence>
<dbReference type="PROSITE" id="PS50231">
    <property type="entry name" value="RICIN_B_LECTIN"/>
    <property type="match status" value="1"/>
</dbReference>
<feature type="chain" id="PRO_5041370828" description="Ricin B lectin domain-containing protein" evidence="1">
    <location>
        <begin position="18"/>
        <end position="162"/>
    </location>
</feature>
<proteinExistence type="predicted"/>
<feature type="domain" description="Ricin B lectin" evidence="2">
    <location>
        <begin position="82"/>
        <end position="160"/>
    </location>
</feature>
<dbReference type="SUPFAM" id="SSF50370">
    <property type="entry name" value="Ricin B-like lectins"/>
    <property type="match status" value="1"/>
</dbReference>
<evidence type="ECO:0000256" key="1">
    <source>
        <dbReference type="SAM" id="SignalP"/>
    </source>
</evidence>
<dbReference type="AlphaFoldDB" id="A0AA48QZ60"/>
<dbReference type="EMBL" id="AP028219">
    <property type="protein sequence ID" value="BEI94980.1"/>
    <property type="molecule type" value="Genomic_DNA"/>
</dbReference>
<organism evidence="3 4">
    <name type="scientific">Cutaneotrichosporon cavernicola</name>
    <dbReference type="NCBI Taxonomy" id="279322"/>
    <lineage>
        <taxon>Eukaryota</taxon>
        <taxon>Fungi</taxon>
        <taxon>Dikarya</taxon>
        <taxon>Basidiomycota</taxon>
        <taxon>Agaricomycotina</taxon>
        <taxon>Tremellomycetes</taxon>
        <taxon>Trichosporonales</taxon>
        <taxon>Trichosporonaceae</taxon>
        <taxon>Cutaneotrichosporon</taxon>
    </lineage>
</organism>
<keyword evidence="4" id="KW-1185">Reference proteome</keyword>
<reference evidence="3" key="1">
    <citation type="journal article" date="2023" name="BMC Genomics">
        <title>Chromosome-level genome assemblies of Cutaneotrichosporon spp. (Trichosporonales, Basidiomycota) reveal imbalanced evolution between nucleotide sequences and chromosome synteny.</title>
        <authorList>
            <person name="Kobayashi Y."/>
            <person name="Kayamori A."/>
            <person name="Aoki K."/>
            <person name="Shiwa Y."/>
            <person name="Matsutani M."/>
            <person name="Fujita N."/>
            <person name="Sugita T."/>
            <person name="Iwasaki W."/>
            <person name="Tanaka N."/>
            <person name="Takashima M."/>
        </authorList>
    </citation>
    <scope>NUCLEOTIDE SEQUENCE</scope>
    <source>
        <strain evidence="3">HIS019</strain>
    </source>
</reference>
<dbReference type="InterPro" id="IPR035992">
    <property type="entry name" value="Ricin_B-like_lectins"/>
</dbReference>
<protein>
    <recommendedName>
        <fullName evidence="2">Ricin B lectin domain-containing protein</fullName>
    </recommendedName>
</protein>
<sequence>MLTLPLAITCLASLVAATADEGRLLTRAEMKRILWRYGADRKTLVTCGGGPYVGARNGDKLTLATEYLRYCNPTWGVFGDHITSVGSPERCIDATLSPGNGVQPHMWECYNVPQQKWRYHSDGTVRLDGRNLCLDVTDGDATKKVQMWTCSAGNRNQQWDLA</sequence>
<evidence type="ECO:0000259" key="2">
    <source>
        <dbReference type="Pfam" id="PF00652"/>
    </source>
</evidence>